<proteinExistence type="predicted"/>
<dbReference type="Proteomes" id="UP001166286">
    <property type="component" value="Unassembled WGS sequence"/>
</dbReference>
<comment type="caution">
    <text evidence="4">The sequence shown here is derived from an EMBL/GenBank/DDBJ whole genome shotgun (WGS) entry which is preliminary data.</text>
</comment>
<feature type="compositionally biased region" description="Low complexity" evidence="1">
    <location>
        <begin position="159"/>
        <end position="198"/>
    </location>
</feature>
<feature type="signal peptide" evidence="3">
    <location>
        <begin position="1"/>
        <end position="21"/>
    </location>
</feature>
<feature type="chain" id="PRO_5041445842" evidence="3">
    <location>
        <begin position="22"/>
        <end position="309"/>
    </location>
</feature>
<gene>
    <name evidence="4" type="ORF">JMJ35_005222</name>
</gene>
<feature type="region of interest" description="Disordered" evidence="1">
    <location>
        <begin position="134"/>
        <end position="198"/>
    </location>
</feature>
<reference evidence="4" key="1">
    <citation type="submission" date="2023-03" db="EMBL/GenBank/DDBJ databases">
        <title>Complete genome of Cladonia borealis.</title>
        <authorList>
            <person name="Park H."/>
        </authorList>
    </citation>
    <scope>NUCLEOTIDE SEQUENCE</scope>
    <source>
        <strain evidence="4">ANT050790</strain>
    </source>
</reference>
<keyword evidence="3" id="KW-0732">Signal</keyword>
<keyword evidence="2" id="KW-0472">Membrane</keyword>
<evidence type="ECO:0000313" key="5">
    <source>
        <dbReference type="Proteomes" id="UP001166286"/>
    </source>
</evidence>
<feature type="transmembrane region" description="Helical" evidence="2">
    <location>
        <begin position="202"/>
        <end position="223"/>
    </location>
</feature>
<keyword evidence="2" id="KW-1133">Transmembrane helix</keyword>
<evidence type="ECO:0000256" key="1">
    <source>
        <dbReference type="SAM" id="MobiDB-lite"/>
    </source>
</evidence>
<evidence type="ECO:0000313" key="4">
    <source>
        <dbReference type="EMBL" id="KAK0512094.1"/>
    </source>
</evidence>
<keyword evidence="2" id="KW-0812">Transmembrane</keyword>
<dbReference type="EMBL" id="JAFEKC020000011">
    <property type="protein sequence ID" value="KAK0512094.1"/>
    <property type="molecule type" value="Genomic_DNA"/>
</dbReference>
<dbReference type="AlphaFoldDB" id="A0AA39R1D6"/>
<evidence type="ECO:0000256" key="3">
    <source>
        <dbReference type="SAM" id="SignalP"/>
    </source>
</evidence>
<keyword evidence="5" id="KW-1185">Reference proteome</keyword>
<feature type="compositionally biased region" description="Polar residues" evidence="1">
    <location>
        <begin position="147"/>
        <end position="158"/>
    </location>
</feature>
<sequence>MSSLFLLTLHLLYLYFPLARASAAGTLALYLDEECEQASIINPTVQVATDVCLVAEGAEAIAVEVLPPCASGEASVQLYDDTSCANPIDMNLQYQNCYFAFVAVVFQCTAVAGGSHATATSTVSAGSSSMAVATGAPASPTGISPGDSAQPSTPSSNEAAATSSPTNPIPTSTDATNPKKTTTTGAAASASSSGGLSKNSQIGLGVGLPAGSILVALLAWLCPCTRNIVRRHRPGAKHGRGYLIADSLGHQAERGYQMWDSAQKLATATTTPQGNSNTQPNFAGTPIANATQGVLPSWKGSTQGTLPSW</sequence>
<accession>A0AA39R1D6</accession>
<organism evidence="4 5">
    <name type="scientific">Cladonia borealis</name>
    <dbReference type="NCBI Taxonomy" id="184061"/>
    <lineage>
        <taxon>Eukaryota</taxon>
        <taxon>Fungi</taxon>
        <taxon>Dikarya</taxon>
        <taxon>Ascomycota</taxon>
        <taxon>Pezizomycotina</taxon>
        <taxon>Lecanoromycetes</taxon>
        <taxon>OSLEUM clade</taxon>
        <taxon>Lecanoromycetidae</taxon>
        <taxon>Lecanorales</taxon>
        <taxon>Lecanorineae</taxon>
        <taxon>Cladoniaceae</taxon>
        <taxon>Cladonia</taxon>
    </lineage>
</organism>
<evidence type="ECO:0000256" key="2">
    <source>
        <dbReference type="SAM" id="Phobius"/>
    </source>
</evidence>
<name>A0AA39R1D6_9LECA</name>
<protein>
    <submittedName>
        <fullName evidence="4">Uncharacterized protein</fullName>
    </submittedName>
</protein>